<accession>A0ABV8LTN8</accession>
<evidence type="ECO:0000313" key="3">
    <source>
        <dbReference type="EMBL" id="MFC4134381.1"/>
    </source>
</evidence>
<feature type="transmembrane region" description="Helical" evidence="1">
    <location>
        <begin position="221"/>
        <end position="236"/>
    </location>
</feature>
<keyword evidence="1" id="KW-0812">Transmembrane</keyword>
<protein>
    <submittedName>
        <fullName evidence="3">DUF2079 domain-containing protein</fullName>
    </submittedName>
</protein>
<feature type="transmembrane region" description="Helical" evidence="1">
    <location>
        <begin position="172"/>
        <end position="190"/>
    </location>
</feature>
<feature type="transmembrane region" description="Helical" evidence="1">
    <location>
        <begin position="102"/>
        <end position="127"/>
    </location>
</feature>
<feature type="transmembrane region" description="Helical" evidence="1">
    <location>
        <begin position="197"/>
        <end position="215"/>
    </location>
</feature>
<feature type="domain" description="DUF6311" evidence="2">
    <location>
        <begin position="69"/>
        <end position="415"/>
    </location>
</feature>
<gene>
    <name evidence="3" type="ORF">ACFOZ4_27535</name>
</gene>
<keyword evidence="1" id="KW-1133">Transmembrane helix</keyword>
<dbReference type="EMBL" id="JBHSAY010000015">
    <property type="protein sequence ID" value="MFC4134381.1"/>
    <property type="molecule type" value="Genomic_DNA"/>
</dbReference>
<feature type="transmembrane region" description="Helical" evidence="1">
    <location>
        <begin position="321"/>
        <end position="338"/>
    </location>
</feature>
<feature type="transmembrane region" description="Helical" evidence="1">
    <location>
        <begin position="248"/>
        <end position="268"/>
    </location>
</feature>
<keyword evidence="4" id="KW-1185">Reference proteome</keyword>
<feature type="transmembrane region" description="Helical" evidence="1">
    <location>
        <begin position="147"/>
        <end position="166"/>
    </location>
</feature>
<name>A0ABV8LTN8_9ACTN</name>
<proteinExistence type="predicted"/>
<dbReference type="Pfam" id="PF19830">
    <property type="entry name" value="DUF6311"/>
    <property type="match status" value="1"/>
</dbReference>
<dbReference type="Proteomes" id="UP001595816">
    <property type="component" value="Unassembled WGS sequence"/>
</dbReference>
<sequence length="602" mass="64384">MAPPPSQTRLSRKPDLAVAVISLALAVYLTSGLWAGPTHRAIGVNSGDQALFEWLLGLGAHALTHGENPLLTTWLNAPDGVNLAVNTSITAYAVVFAPLTIWLGPAVAFTVILTLNLAATAYCWFWLFRRYLPSTTTDRTPGASSKLSAAGAAVGGIFCGFAPALVSHANAHLNWTAQWLVPLMIGTVVRLGRNRRWIRDGIILGLLIAACFSIAAEQLFFAALAGVIFVAVWAVTERAQVRSMAAPVLKGLAVAAGVSGVLLAYPLWLHFAGPYGFHGTGFDAKIHSEDLAAYGTWPVRSLAGALGLNLNLAPNPTEENSFFGLPLLLLSIAAYLVLRRVSDRAIVRALAVTGVVFAVLSLGPQLRWWGSLTPVPMPAALLVKLPVFNAALPSRLALVVSPVVGALLALLVSRLRVVPGPRWVWVAGLVAALLPLVPTPLLVRERPPVPHFISSGAWERYVSDRGVLVSVPIANDLVPDGQRWQADALARSAGDRGPVFRIPAGFFLGPGGPDGTGRIGPVPTYAQTLLEDVTKTGYAPPITDSERTRFRADLKYWGAEAVVLADDVQGAHWETHQPALLEVMKRLLGEPQRVDDVWLWQV</sequence>
<feature type="transmembrane region" description="Helical" evidence="1">
    <location>
        <begin position="396"/>
        <end position="417"/>
    </location>
</feature>
<keyword evidence="1" id="KW-0472">Membrane</keyword>
<comment type="caution">
    <text evidence="3">The sequence shown here is derived from an EMBL/GenBank/DDBJ whole genome shotgun (WGS) entry which is preliminary data.</text>
</comment>
<dbReference type="InterPro" id="IPR046278">
    <property type="entry name" value="DUF6311"/>
</dbReference>
<feature type="transmembrane region" description="Helical" evidence="1">
    <location>
        <begin position="345"/>
        <end position="362"/>
    </location>
</feature>
<dbReference type="RefSeq" id="WP_253761458.1">
    <property type="nucleotide sequence ID" value="NZ_JAMZDZ010000001.1"/>
</dbReference>
<evidence type="ECO:0000259" key="2">
    <source>
        <dbReference type="Pfam" id="PF19830"/>
    </source>
</evidence>
<reference evidence="4" key="1">
    <citation type="journal article" date="2019" name="Int. J. Syst. Evol. Microbiol.">
        <title>The Global Catalogue of Microorganisms (GCM) 10K type strain sequencing project: providing services to taxonomists for standard genome sequencing and annotation.</title>
        <authorList>
            <consortium name="The Broad Institute Genomics Platform"/>
            <consortium name="The Broad Institute Genome Sequencing Center for Infectious Disease"/>
            <person name="Wu L."/>
            <person name="Ma J."/>
        </authorList>
    </citation>
    <scope>NUCLEOTIDE SEQUENCE [LARGE SCALE GENOMIC DNA]</scope>
    <source>
        <strain evidence="4">CGMCC 4.7289</strain>
    </source>
</reference>
<feature type="transmembrane region" description="Helical" evidence="1">
    <location>
        <begin position="423"/>
        <end position="443"/>
    </location>
</feature>
<organism evidence="3 4">
    <name type="scientific">Hamadaea flava</name>
    <dbReference type="NCBI Taxonomy" id="1742688"/>
    <lineage>
        <taxon>Bacteria</taxon>
        <taxon>Bacillati</taxon>
        <taxon>Actinomycetota</taxon>
        <taxon>Actinomycetes</taxon>
        <taxon>Micromonosporales</taxon>
        <taxon>Micromonosporaceae</taxon>
        <taxon>Hamadaea</taxon>
    </lineage>
</organism>
<evidence type="ECO:0000313" key="4">
    <source>
        <dbReference type="Proteomes" id="UP001595816"/>
    </source>
</evidence>
<evidence type="ECO:0000256" key="1">
    <source>
        <dbReference type="SAM" id="Phobius"/>
    </source>
</evidence>